<dbReference type="Proteomes" id="UP000276133">
    <property type="component" value="Unassembled WGS sequence"/>
</dbReference>
<evidence type="ECO:0000313" key="2">
    <source>
        <dbReference type="Proteomes" id="UP000276133"/>
    </source>
</evidence>
<accession>A0A3M7SBC8</accession>
<organism evidence="1 2">
    <name type="scientific">Brachionus plicatilis</name>
    <name type="common">Marine rotifer</name>
    <name type="synonym">Brachionus muelleri</name>
    <dbReference type="NCBI Taxonomy" id="10195"/>
    <lineage>
        <taxon>Eukaryota</taxon>
        <taxon>Metazoa</taxon>
        <taxon>Spiralia</taxon>
        <taxon>Gnathifera</taxon>
        <taxon>Rotifera</taxon>
        <taxon>Eurotatoria</taxon>
        <taxon>Monogononta</taxon>
        <taxon>Pseudotrocha</taxon>
        <taxon>Ploima</taxon>
        <taxon>Brachionidae</taxon>
        <taxon>Brachionus</taxon>
    </lineage>
</organism>
<gene>
    <name evidence="1" type="ORF">BpHYR1_024711</name>
</gene>
<proteinExistence type="predicted"/>
<reference evidence="1 2" key="1">
    <citation type="journal article" date="2018" name="Sci. Rep.">
        <title>Genomic signatures of local adaptation to the degree of environmental predictability in rotifers.</title>
        <authorList>
            <person name="Franch-Gras L."/>
            <person name="Hahn C."/>
            <person name="Garcia-Roger E.M."/>
            <person name="Carmona M.J."/>
            <person name="Serra M."/>
            <person name="Gomez A."/>
        </authorList>
    </citation>
    <scope>NUCLEOTIDE SEQUENCE [LARGE SCALE GENOMIC DNA]</scope>
    <source>
        <strain evidence="1">HYR1</strain>
    </source>
</reference>
<dbReference type="EMBL" id="REGN01001705">
    <property type="protein sequence ID" value="RNA33081.1"/>
    <property type="molecule type" value="Genomic_DNA"/>
</dbReference>
<keyword evidence="2" id="KW-1185">Reference proteome</keyword>
<protein>
    <submittedName>
        <fullName evidence="1">Uncharacterized protein</fullName>
    </submittedName>
</protein>
<comment type="caution">
    <text evidence="1">The sequence shown here is derived from an EMBL/GenBank/DDBJ whole genome shotgun (WGS) entry which is preliminary data.</text>
</comment>
<dbReference type="AlphaFoldDB" id="A0A3M7SBC8"/>
<sequence>MTVIPADNNQYYLEKISQILLLWTTLPRKLFLLFINIYSKIEKKTPRILKCKESCFHACI</sequence>
<evidence type="ECO:0000313" key="1">
    <source>
        <dbReference type="EMBL" id="RNA33081.1"/>
    </source>
</evidence>
<name>A0A3M7SBC8_BRAPC</name>